<reference evidence="3 4" key="1">
    <citation type="submission" date="2024-06" db="EMBL/GenBank/DDBJ databases">
        <title>Chitinophaga defluvii sp. nov., isolated from municipal sewage.</title>
        <authorList>
            <person name="Zhang L."/>
        </authorList>
    </citation>
    <scope>NUCLEOTIDE SEQUENCE [LARGE SCALE GENOMIC DNA]</scope>
    <source>
        <strain evidence="3 4">H8</strain>
    </source>
</reference>
<keyword evidence="1" id="KW-0175">Coiled coil</keyword>
<keyword evidence="4" id="KW-1185">Reference proteome</keyword>
<keyword evidence="2" id="KW-0732">Signal</keyword>
<proteinExistence type="predicted"/>
<feature type="coiled-coil region" evidence="1">
    <location>
        <begin position="279"/>
        <end position="306"/>
    </location>
</feature>
<evidence type="ECO:0000313" key="3">
    <source>
        <dbReference type="EMBL" id="MET6999441.1"/>
    </source>
</evidence>
<dbReference type="RefSeq" id="WP_354662004.1">
    <property type="nucleotide sequence ID" value="NZ_JBEXAC010000002.1"/>
</dbReference>
<evidence type="ECO:0008006" key="5">
    <source>
        <dbReference type="Google" id="ProtNLM"/>
    </source>
</evidence>
<dbReference type="EMBL" id="JBEXAC010000002">
    <property type="protein sequence ID" value="MET6999441.1"/>
    <property type="molecule type" value="Genomic_DNA"/>
</dbReference>
<organism evidence="3 4">
    <name type="scientific">Chitinophaga defluvii</name>
    <dbReference type="NCBI Taxonomy" id="3163343"/>
    <lineage>
        <taxon>Bacteria</taxon>
        <taxon>Pseudomonadati</taxon>
        <taxon>Bacteroidota</taxon>
        <taxon>Chitinophagia</taxon>
        <taxon>Chitinophagales</taxon>
        <taxon>Chitinophagaceae</taxon>
        <taxon>Chitinophaga</taxon>
    </lineage>
</organism>
<feature type="signal peptide" evidence="2">
    <location>
        <begin position="1"/>
        <end position="21"/>
    </location>
</feature>
<evidence type="ECO:0000313" key="4">
    <source>
        <dbReference type="Proteomes" id="UP001549749"/>
    </source>
</evidence>
<dbReference type="Proteomes" id="UP001549749">
    <property type="component" value="Unassembled WGS sequence"/>
</dbReference>
<name>A0ABV2T8W2_9BACT</name>
<comment type="caution">
    <text evidence="3">The sequence shown here is derived from an EMBL/GenBank/DDBJ whole genome shotgun (WGS) entry which is preliminary data.</text>
</comment>
<sequence length="480" mass="54227">MLNHRSVLLLIGILLSLHMQAQGYDTASVSSPISSNYLETVNKRAGQLEQKLDKQSEKIITQLLKQENKLKRKLARKDSTAATAVFGDAKQRYDQLQQKLAGTPKLKQYIPSLDTLSTSLKFLEQNPQWIAFAKDGPAKLKEAMSKVNGLQTRFQQAEEIKKFIRERKQYLKEQLGKLGLAKELKQLNKQAYYYSAQVNEYKQVLKDHKKAEQKAIELLSKTKLFKDFLRKNSQLASLFRLPGDPNDPTAVASLAGLQTRAQVNGLIQQQITAGGPNAQAQFSQNMQQAQSQLNELKNKLSKLGGGSGEELDMPDGFKPNGQRTKSFFQRIELGANIQSQRSSGYFPVTSDIALTAAYKLNENSMIGVGASYKMGWGQNIQNIKITHQGIGLRSFIEWKLKGSFWMAGGYEMNYRSGFQRIAELRDRSGWQESGLIGLSKVVDLRSKILKKTKVQLLWDFLSYRERPRPSSILFRVGYTF</sequence>
<evidence type="ECO:0000256" key="1">
    <source>
        <dbReference type="SAM" id="Coils"/>
    </source>
</evidence>
<evidence type="ECO:0000256" key="2">
    <source>
        <dbReference type="SAM" id="SignalP"/>
    </source>
</evidence>
<protein>
    <recommendedName>
        <fullName evidence="5">Outer membrane protein with beta-barrel domain</fullName>
    </recommendedName>
</protein>
<feature type="chain" id="PRO_5045099985" description="Outer membrane protein with beta-barrel domain" evidence="2">
    <location>
        <begin position="22"/>
        <end position="480"/>
    </location>
</feature>
<gene>
    <name evidence="3" type="ORF">ABR189_18780</name>
</gene>
<accession>A0ABV2T8W2</accession>